<evidence type="ECO:0000256" key="1">
    <source>
        <dbReference type="SAM" id="Phobius"/>
    </source>
</evidence>
<proteinExistence type="predicted"/>
<evidence type="ECO:0000313" key="2">
    <source>
        <dbReference type="EMBL" id="RKP51834.1"/>
    </source>
</evidence>
<protein>
    <recommendedName>
        <fullName evidence="4">DUF4760 domain-containing protein</fullName>
    </recommendedName>
</protein>
<accession>A0A494XUQ0</accession>
<comment type="caution">
    <text evidence="2">The sequence shown here is derived from an EMBL/GenBank/DDBJ whole genome shotgun (WGS) entry which is preliminary data.</text>
</comment>
<keyword evidence="3" id="KW-1185">Reference proteome</keyword>
<dbReference type="Proteomes" id="UP000270342">
    <property type="component" value="Unassembled WGS sequence"/>
</dbReference>
<name>A0A494XUQ0_9BURK</name>
<feature type="transmembrane region" description="Helical" evidence="1">
    <location>
        <begin position="47"/>
        <end position="68"/>
    </location>
</feature>
<feature type="transmembrane region" description="Helical" evidence="1">
    <location>
        <begin position="12"/>
        <end position="35"/>
    </location>
</feature>
<gene>
    <name evidence="2" type="ORF">D7S86_17945</name>
</gene>
<dbReference type="AlphaFoldDB" id="A0A494XUQ0"/>
<keyword evidence="1" id="KW-0812">Transmembrane</keyword>
<organism evidence="2 3">
    <name type="scientific">Pararobbsia silviterrae</name>
    <dbReference type="NCBI Taxonomy" id="1792498"/>
    <lineage>
        <taxon>Bacteria</taxon>
        <taxon>Pseudomonadati</taxon>
        <taxon>Pseudomonadota</taxon>
        <taxon>Betaproteobacteria</taxon>
        <taxon>Burkholderiales</taxon>
        <taxon>Burkholderiaceae</taxon>
        <taxon>Pararobbsia</taxon>
    </lineage>
</organism>
<sequence length="206" mass="23471">MLGSVSSFQRKSEVTLVTSMVFILTGSMMATSVSIDTFASFGEGASAIVALFSLAVAGISAFYVRRVYRPNDLAMKMWETWISDSMWDARHKLALRICGEGHGLPKYPPGSLELRGADLDRFDRIQHFFVDLSILYRRNLVRRTVIDALFKAHLFNSWALIIFVVKQRPGNARNMVKELRDAMDLLCPEQTQCVISKQKRWFWNPS</sequence>
<dbReference type="EMBL" id="RBZU01000008">
    <property type="protein sequence ID" value="RKP51834.1"/>
    <property type="molecule type" value="Genomic_DNA"/>
</dbReference>
<reference evidence="2 3" key="1">
    <citation type="submission" date="2018-10" db="EMBL/GenBank/DDBJ databases">
        <title>Robbsia sp. DHC34, isolated from soil.</title>
        <authorList>
            <person name="Gao Z.-H."/>
            <person name="Qiu L.-H."/>
        </authorList>
    </citation>
    <scope>NUCLEOTIDE SEQUENCE [LARGE SCALE GENOMIC DNA]</scope>
    <source>
        <strain evidence="2 3">DHC34</strain>
    </source>
</reference>
<evidence type="ECO:0000313" key="3">
    <source>
        <dbReference type="Proteomes" id="UP000270342"/>
    </source>
</evidence>
<keyword evidence="1" id="KW-0472">Membrane</keyword>
<keyword evidence="1" id="KW-1133">Transmembrane helix</keyword>
<evidence type="ECO:0008006" key="4">
    <source>
        <dbReference type="Google" id="ProtNLM"/>
    </source>
</evidence>